<gene>
    <name evidence="3" type="ordered locus">Psesu_1021</name>
</gene>
<dbReference type="STRING" id="743721.Psesu_1021"/>
<reference evidence="3 4" key="1">
    <citation type="submission" date="2011-01" db="EMBL/GenBank/DDBJ databases">
        <title>Complete sequence of Pseudoxanthomonas suwonensis 11-1.</title>
        <authorList>
            <consortium name="US DOE Joint Genome Institute"/>
            <person name="Lucas S."/>
            <person name="Copeland A."/>
            <person name="Lapidus A."/>
            <person name="Cheng J.-F."/>
            <person name="Goodwin L."/>
            <person name="Pitluck S."/>
            <person name="Teshima H."/>
            <person name="Detter J.C."/>
            <person name="Han C."/>
            <person name="Tapia R."/>
            <person name="Land M."/>
            <person name="Hauser L."/>
            <person name="Kyrpides N."/>
            <person name="Ivanova N."/>
            <person name="Ovchinnikova G."/>
            <person name="Siebers A.K."/>
            <person name="Allgaier M."/>
            <person name="Thelen M.P."/>
            <person name="Hugenholtz P."/>
            <person name="Gladden J."/>
            <person name="Woyke T."/>
        </authorList>
    </citation>
    <scope>NUCLEOTIDE SEQUENCE [LARGE SCALE GENOMIC DNA]</scope>
    <source>
        <strain evidence="4">11-1</strain>
    </source>
</reference>
<dbReference type="SUPFAM" id="SSF159894">
    <property type="entry name" value="YgaC/TfoX-N like"/>
    <property type="match status" value="1"/>
</dbReference>
<sequence length="129" mass="13491">MATDRQFLGYVLEQAGLGDALAAKPMFGEYGLYLDGLFLAVVADNQLFLKPTAEARALLPSPVEAPPYPGASPWLQVDEALDEPGLLRRLFRTTSAALPPPKPAGRAKSGKSGKSGKPAGASGRSPASR</sequence>
<organism evidence="3 4">
    <name type="scientific">Pseudoxanthomonas suwonensis (strain 11-1)</name>
    <dbReference type="NCBI Taxonomy" id="743721"/>
    <lineage>
        <taxon>Bacteria</taxon>
        <taxon>Pseudomonadati</taxon>
        <taxon>Pseudomonadota</taxon>
        <taxon>Gammaproteobacteria</taxon>
        <taxon>Lysobacterales</taxon>
        <taxon>Lysobacteraceae</taxon>
        <taxon>Pseudoxanthomonas</taxon>
    </lineage>
</organism>
<protein>
    <submittedName>
        <fullName evidence="3">TfoX domain-containing protein</fullName>
    </submittedName>
</protein>
<keyword evidence="4" id="KW-1185">Reference proteome</keyword>
<dbReference type="Proteomes" id="UP000008632">
    <property type="component" value="Chromosome"/>
</dbReference>
<dbReference type="HOGENOM" id="CLU_151771_0_0_6"/>
<feature type="domain" description="TfoX N-terminal" evidence="2">
    <location>
        <begin position="20"/>
        <end position="95"/>
    </location>
</feature>
<evidence type="ECO:0000313" key="3">
    <source>
        <dbReference type="EMBL" id="ADV26871.1"/>
    </source>
</evidence>
<accession>E6WRS2</accession>
<proteinExistence type="predicted"/>
<dbReference type="EMBL" id="CP002446">
    <property type="protein sequence ID" value="ADV26871.1"/>
    <property type="molecule type" value="Genomic_DNA"/>
</dbReference>
<dbReference type="RefSeq" id="WP_013534701.1">
    <property type="nucleotide sequence ID" value="NC_014924.1"/>
</dbReference>
<name>E6WRS2_PSEUU</name>
<feature type="region of interest" description="Disordered" evidence="1">
    <location>
        <begin position="92"/>
        <end position="129"/>
    </location>
</feature>
<evidence type="ECO:0000259" key="2">
    <source>
        <dbReference type="Pfam" id="PF04993"/>
    </source>
</evidence>
<feature type="compositionally biased region" description="Low complexity" evidence="1">
    <location>
        <begin position="104"/>
        <end position="129"/>
    </location>
</feature>
<dbReference type="KEGG" id="psu:Psesu_1021"/>
<dbReference type="eggNOG" id="COG3070">
    <property type="taxonomic scope" value="Bacteria"/>
</dbReference>
<evidence type="ECO:0000313" key="4">
    <source>
        <dbReference type="Proteomes" id="UP000008632"/>
    </source>
</evidence>
<dbReference type="InterPro" id="IPR007076">
    <property type="entry name" value="TfoX_N"/>
</dbReference>
<dbReference type="Pfam" id="PF04993">
    <property type="entry name" value="TfoX_N"/>
    <property type="match status" value="1"/>
</dbReference>
<evidence type="ECO:0000256" key="1">
    <source>
        <dbReference type="SAM" id="MobiDB-lite"/>
    </source>
</evidence>
<dbReference type="Gene3D" id="3.30.1460.30">
    <property type="entry name" value="YgaC/TfoX-N like chaperone"/>
    <property type="match status" value="1"/>
</dbReference>
<dbReference type="OrthoDB" id="8687154at2"/>
<dbReference type="AlphaFoldDB" id="E6WRS2"/>